<proteinExistence type="predicted"/>
<evidence type="ECO:0000313" key="2">
    <source>
        <dbReference type="Proteomes" id="UP001156484"/>
    </source>
</evidence>
<sequence>MTDSPPADDALAPIITEGAYAHVGSFRYLIAEDRWEWSDSVARLHGYEPGTVTPTTELILRHKHPDDKAYVEVLLASVRSAGAPFSSRHRIVDTAGNVKHVAVIGDRLLAPDGTVLGTSGFYLDLSEAIEEDVRAAVDEAMANLAEARAVIEQAKGALMLAFTIPAERAFDLLAWRSQETNVKLRALAERLVLEVTSAPGIALHDRGHFDHLFMTLHERVRRS</sequence>
<gene>
    <name evidence="1" type="ORF">OED52_16310</name>
</gene>
<protein>
    <submittedName>
        <fullName evidence="1">PAS and ANTAR domain-containing protein</fullName>
    </submittedName>
</protein>
<dbReference type="EMBL" id="CP107551">
    <property type="protein sequence ID" value="UYP18207.1"/>
    <property type="molecule type" value="Genomic_DNA"/>
</dbReference>
<evidence type="ECO:0000313" key="1">
    <source>
        <dbReference type="EMBL" id="UYP18207.1"/>
    </source>
</evidence>
<name>A0ACD4DDY5_9NOCA</name>
<accession>A0ACD4DDY5</accession>
<reference evidence="1" key="1">
    <citation type="submission" date="2022-10" db="EMBL/GenBank/DDBJ databases">
        <title>Rhodococcus ferula Z13 complete genome.</title>
        <authorList>
            <person name="Long X."/>
            <person name="Zang M."/>
        </authorList>
    </citation>
    <scope>NUCLEOTIDE SEQUENCE</scope>
    <source>
        <strain evidence="1">Z13</strain>
    </source>
</reference>
<keyword evidence="2" id="KW-1185">Reference proteome</keyword>
<dbReference type="Proteomes" id="UP001156484">
    <property type="component" value="Chromosome"/>
</dbReference>
<organism evidence="1 2">
    <name type="scientific">Rhodococcus sacchari</name>
    <dbReference type="NCBI Taxonomy" id="2962047"/>
    <lineage>
        <taxon>Bacteria</taxon>
        <taxon>Bacillati</taxon>
        <taxon>Actinomycetota</taxon>
        <taxon>Actinomycetes</taxon>
        <taxon>Mycobacteriales</taxon>
        <taxon>Nocardiaceae</taxon>
        <taxon>Rhodococcus</taxon>
    </lineage>
</organism>